<dbReference type="Proteomes" id="UP000216021">
    <property type="component" value="Unassembled WGS sequence"/>
</dbReference>
<evidence type="ECO:0000256" key="4">
    <source>
        <dbReference type="HAMAP-Rule" id="MF_01384"/>
    </source>
</evidence>
<dbReference type="HAMAP" id="MF_01384">
    <property type="entry name" value="UreD"/>
    <property type="match status" value="1"/>
</dbReference>
<keyword evidence="3 4" id="KW-0143">Chaperone</keyword>
<comment type="subunit">
    <text evidence="4">UreD, UreF and UreG form a complex that acts as a GTP-hydrolysis-dependent molecular chaperone, activating the urease apoprotein by helping to assemble the nickel containing metallocenter of UreC. The UreE protein probably delivers the nickel.</text>
</comment>
<gene>
    <name evidence="4" type="primary">ureD</name>
    <name evidence="5" type="ORF">BMI79_10010</name>
</gene>
<dbReference type="GO" id="GO:0016151">
    <property type="term" value="F:nickel cation binding"/>
    <property type="evidence" value="ECO:0007669"/>
    <property type="project" value="UniProtKB-UniRule"/>
</dbReference>
<dbReference type="GO" id="GO:0005737">
    <property type="term" value="C:cytoplasm"/>
    <property type="evidence" value="ECO:0007669"/>
    <property type="project" value="UniProtKB-SubCell"/>
</dbReference>
<dbReference type="RefSeq" id="WP_076942029.1">
    <property type="nucleotide sequence ID" value="NZ_MOXD01000004.1"/>
</dbReference>
<dbReference type="InterPro" id="IPR002669">
    <property type="entry name" value="UreD"/>
</dbReference>
<dbReference type="Pfam" id="PF01774">
    <property type="entry name" value="UreD"/>
    <property type="match status" value="1"/>
</dbReference>
<dbReference type="PANTHER" id="PTHR33643">
    <property type="entry name" value="UREASE ACCESSORY PROTEIN D"/>
    <property type="match status" value="1"/>
</dbReference>
<name>A0A1S8CM28_9GAMM</name>
<accession>A0A1S8CM28</accession>
<evidence type="ECO:0000256" key="1">
    <source>
        <dbReference type="ARBA" id="ARBA00007177"/>
    </source>
</evidence>
<keyword evidence="4" id="KW-0963">Cytoplasm</keyword>
<keyword evidence="6" id="KW-1185">Reference proteome</keyword>
<dbReference type="STRING" id="2034155.BMI79_10010"/>
<evidence type="ECO:0000313" key="6">
    <source>
        <dbReference type="Proteomes" id="UP000216021"/>
    </source>
</evidence>
<proteinExistence type="inferred from homology"/>
<comment type="subcellular location">
    <subcellularLocation>
        <location evidence="4">Cytoplasm</location>
    </subcellularLocation>
</comment>
<protein>
    <recommendedName>
        <fullName evidence="4">Urease accessory protein UreD</fullName>
    </recommendedName>
</protein>
<comment type="caution">
    <text evidence="5">The sequence shown here is derived from an EMBL/GenBank/DDBJ whole genome shotgun (WGS) entry which is preliminary data.</text>
</comment>
<comment type="similarity">
    <text evidence="1 4">Belongs to the UreD family.</text>
</comment>
<keyword evidence="2 4" id="KW-0996">Nickel insertion</keyword>
<evidence type="ECO:0000256" key="3">
    <source>
        <dbReference type="ARBA" id="ARBA00023186"/>
    </source>
</evidence>
<organism evidence="5 6">
    <name type="scientific">Serratia oryzae</name>
    <dbReference type="NCBI Taxonomy" id="2034155"/>
    <lineage>
        <taxon>Bacteria</taxon>
        <taxon>Pseudomonadati</taxon>
        <taxon>Pseudomonadota</taxon>
        <taxon>Gammaproteobacteria</taxon>
        <taxon>Enterobacterales</taxon>
        <taxon>Yersiniaceae</taxon>
        <taxon>Serratia</taxon>
    </lineage>
</organism>
<dbReference type="PANTHER" id="PTHR33643:SF1">
    <property type="entry name" value="UREASE ACCESSORY PROTEIN D"/>
    <property type="match status" value="1"/>
</dbReference>
<evidence type="ECO:0000313" key="5">
    <source>
        <dbReference type="EMBL" id="OMQ23822.1"/>
    </source>
</evidence>
<dbReference type="AlphaFoldDB" id="A0A1S8CM28"/>
<evidence type="ECO:0000256" key="2">
    <source>
        <dbReference type="ARBA" id="ARBA00022988"/>
    </source>
</evidence>
<reference evidence="5 6" key="1">
    <citation type="submission" date="2016-11" db="EMBL/GenBank/DDBJ databases">
        <title>Rahnella oryzae sp. nov., isolated from rice root.</title>
        <authorList>
            <person name="Zhang X.-X."/>
            <person name="Zhang J."/>
        </authorList>
    </citation>
    <scope>NUCLEOTIDE SEQUENCE [LARGE SCALE GENOMIC DNA]</scope>
    <source>
        <strain evidence="5 6">J11-6</strain>
    </source>
</reference>
<sequence length="316" mass="35497">MLTDEKSAAELAALALGTLSTELAQYQQEPQQMASAAVGKSGYLRLRFTKKGNRSVLHEMERKVPLLVQKALYWDEEMPFLPCVPIISTSGCILQGDRLSSVIEVAEGASAHVTTQSATKIHSMDSNYAAQTQFIHVEEGAYLEFMPDPIIPHRNSRFINETIIECAHNATVIYSEILMSGRKYHHHDERFGFDVYSSRMTVKNLQGETLFTEKLVLEPKEHPLDVVGVMGAFDTYGNVIVITEKAFQDEILEQSPSCYSQEFCHGVSRLPNDCGLIFKALSCDSAKVKQCIREFWHIVRKVTTGYSLPAPFLWKV</sequence>
<comment type="function">
    <text evidence="4">Required for maturation of urease via the functional incorporation of the urease nickel metallocenter.</text>
</comment>
<dbReference type="EMBL" id="MOXD01000004">
    <property type="protein sequence ID" value="OMQ23822.1"/>
    <property type="molecule type" value="Genomic_DNA"/>
</dbReference>